<evidence type="ECO:0000256" key="6">
    <source>
        <dbReference type="ARBA" id="ARBA00023268"/>
    </source>
</evidence>
<dbReference type="InterPro" id="IPR043128">
    <property type="entry name" value="Rev_trsase/Diguanyl_cyclase"/>
</dbReference>
<dbReference type="CDD" id="cd09274">
    <property type="entry name" value="RNase_HI_RT_Ty3"/>
    <property type="match status" value="1"/>
</dbReference>
<evidence type="ECO:0000256" key="3">
    <source>
        <dbReference type="ARBA" id="ARBA00022722"/>
    </source>
</evidence>
<dbReference type="InterPro" id="IPR050951">
    <property type="entry name" value="Retrovirus_Pol_polyprotein"/>
</dbReference>
<sequence length="222" mass="25146">MINAAGVLPLPEKVEAINNFTLPSTYSRLRTFNDMVNFYHRFMKNLAQKMQPLNSMLAGKHSKNAIIKWTEEAKASFENVKEALAEATLLHYPQSNAETSIAVDASDTAVGGVLQQRHAGEWKPIAFFSKKLQPHKNKFSTFGRELLATYLALKHFRYFIEGARCHILTDHILTDHKPLVGAITKANERDIARETLQLSLISQYTTDIRHLARRENIVADTL</sequence>
<evidence type="ECO:0000256" key="1">
    <source>
        <dbReference type="ARBA" id="ARBA00012493"/>
    </source>
</evidence>
<keyword evidence="2" id="KW-0548">Nucleotidyltransferase</keyword>
<name>A0A2P2I797_9CRUS</name>
<evidence type="ECO:0000256" key="4">
    <source>
        <dbReference type="ARBA" id="ARBA00022759"/>
    </source>
</evidence>
<keyword evidence="4" id="KW-0378">Hydrolase</keyword>
<accession>A0A2P2I797</accession>
<dbReference type="Pfam" id="PF17919">
    <property type="entry name" value="RT_RNaseH_2"/>
    <property type="match status" value="1"/>
</dbReference>
<dbReference type="GO" id="GO:0004519">
    <property type="term" value="F:endonuclease activity"/>
    <property type="evidence" value="ECO:0007669"/>
    <property type="project" value="UniProtKB-KW"/>
</dbReference>
<evidence type="ECO:0000256" key="5">
    <source>
        <dbReference type="ARBA" id="ARBA00022918"/>
    </source>
</evidence>
<dbReference type="InterPro" id="IPR043502">
    <property type="entry name" value="DNA/RNA_pol_sf"/>
</dbReference>
<dbReference type="EC" id="2.7.7.49" evidence="1"/>
<keyword evidence="4" id="KW-0255">Endonuclease</keyword>
<keyword evidence="2" id="KW-0808">Transferase</keyword>
<keyword evidence="6" id="KW-0511">Multifunctional enzyme</keyword>
<dbReference type="PANTHER" id="PTHR37984">
    <property type="entry name" value="PROTEIN CBG26694"/>
    <property type="match status" value="1"/>
</dbReference>
<dbReference type="SUPFAM" id="SSF56672">
    <property type="entry name" value="DNA/RNA polymerases"/>
    <property type="match status" value="1"/>
</dbReference>
<dbReference type="Gene3D" id="3.10.20.370">
    <property type="match status" value="1"/>
</dbReference>
<protein>
    <recommendedName>
        <fullName evidence="1">RNA-directed DNA polymerase</fullName>
        <ecNumber evidence="1">2.7.7.49</ecNumber>
    </recommendedName>
</protein>
<dbReference type="PANTHER" id="PTHR37984:SF5">
    <property type="entry name" value="PROTEIN NYNRIN-LIKE"/>
    <property type="match status" value="1"/>
</dbReference>
<dbReference type="FunFam" id="3.30.70.270:FF:000020">
    <property type="entry name" value="Transposon Tf2-6 polyprotein-like Protein"/>
    <property type="match status" value="1"/>
</dbReference>
<dbReference type="InterPro" id="IPR041577">
    <property type="entry name" value="RT_RNaseH_2"/>
</dbReference>
<dbReference type="GO" id="GO:0003964">
    <property type="term" value="F:RNA-directed DNA polymerase activity"/>
    <property type="evidence" value="ECO:0007669"/>
    <property type="project" value="UniProtKB-KW"/>
</dbReference>
<keyword evidence="5" id="KW-0695">RNA-directed DNA polymerase</keyword>
<evidence type="ECO:0000256" key="2">
    <source>
        <dbReference type="ARBA" id="ARBA00022695"/>
    </source>
</evidence>
<reference evidence="8" key="1">
    <citation type="journal article" date="2018" name="Biosci. Biotechnol. Biochem.">
        <title>Polysaccharide hydrolase of the hadal zone amphipods Hirondellea gigas.</title>
        <authorList>
            <person name="Kobayashi H."/>
            <person name="Nagahama T."/>
            <person name="Arai W."/>
            <person name="Sasagawa Y."/>
            <person name="Umeda M."/>
            <person name="Hayashi T."/>
            <person name="Nikaido I."/>
            <person name="Watanabe H."/>
            <person name="Oguri K."/>
            <person name="Kitazato H."/>
            <person name="Fujioka K."/>
            <person name="Kido Y."/>
            <person name="Takami H."/>
        </authorList>
    </citation>
    <scope>NUCLEOTIDE SEQUENCE</scope>
    <source>
        <tissue evidence="8">Whole body</tissue>
    </source>
</reference>
<evidence type="ECO:0000259" key="7">
    <source>
        <dbReference type="Pfam" id="PF17919"/>
    </source>
</evidence>
<feature type="domain" description="Reverse transcriptase/retrotransposon-derived protein RNase H-like" evidence="7">
    <location>
        <begin position="69"/>
        <end position="166"/>
    </location>
</feature>
<proteinExistence type="evidence at transcript level"/>
<keyword evidence="3" id="KW-0540">Nuclease</keyword>
<dbReference type="Gene3D" id="3.30.70.270">
    <property type="match status" value="1"/>
</dbReference>
<evidence type="ECO:0000313" key="8">
    <source>
        <dbReference type="EMBL" id="LAB69893.1"/>
    </source>
</evidence>
<organism evidence="8">
    <name type="scientific">Hirondellea gigas</name>
    <dbReference type="NCBI Taxonomy" id="1518452"/>
    <lineage>
        <taxon>Eukaryota</taxon>
        <taxon>Metazoa</taxon>
        <taxon>Ecdysozoa</taxon>
        <taxon>Arthropoda</taxon>
        <taxon>Crustacea</taxon>
        <taxon>Multicrustacea</taxon>
        <taxon>Malacostraca</taxon>
        <taxon>Eumalacostraca</taxon>
        <taxon>Peracarida</taxon>
        <taxon>Amphipoda</taxon>
        <taxon>Amphilochidea</taxon>
        <taxon>Lysianassida</taxon>
        <taxon>Lysianassidira</taxon>
        <taxon>Lysianassoidea</taxon>
        <taxon>Lysianassidae</taxon>
        <taxon>Hirondellea</taxon>
    </lineage>
</organism>
<dbReference type="AlphaFoldDB" id="A0A2P2I797"/>
<dbReference type="FunFam" id="3.10.20.370:FF:000001">
    <property type="entry name" value="Retrovirus-related Pol polyprotein from transposon 17.6-like protein"/>
    <property type="match status" value="1"/>
</dbReference>
<dbReference type="EMBL" id="IACF01004299">
    <property type="protein sequence ID" value="LAB69893.1"/>
    <property type="molecule type" value="mRNA"/>
</dbReference>